<dbReference type="EMBL" id="CAMKVN010000221">
    <property type="protein sequence ID" value="CAI2165405.1"/>
    <property type="molecule type" value="Genomic_DNA"/>
</dbReference>
<evidence type="ECO:0000313" key="1">
    <source>
        <dbReference type="EMBL" id="CAI2165405.1"/>
    </source>
</evidence>
<sequence>MVIDMAIDDEVGGNNNDGIWRHSVKMSSSGGKSGIKEPDYSGINILRIKPDLLYQVPSF</sequence>
<dbReference type="AlphaFoldDB" id="A0A9W4SDU4"/>
<gene>
    <name evidence="1" type="ORF">FWILDA_LOCUS2056</name>
</gene>
<reference evidence="1" key="1">
    <citation type="submission" date="2022-08" db="EMBL/GenBank/DDBJ databases">
        <authorList>
            <person name="Kallberg Y."/>
            <person name="Tangrot J."/>
            <person name="Rosling A."/>
        </authorList>
    </citation>
    <scope>NUCLEOTIDE SEQUENCE</scope>
    <source>
        <strain evidence="1">Wild A</strain>
    </source>
</reference>
<accession>A0A9W4SDU4</accession>
<organism evidence="1 2">
    <name type="scientific">Funneliformis geosporum</name>
    <dbReference type="NCBI Taxonomy" id="1117311"/>
    <lineage>
        <taxon>Eukaryota</taxon>
        <taxon>Fungi</taxon>
        <taxon>Fungi incertae sedis</taxon>
        <taxon>Mucoromycota</taxon>
        <taxon>Glomeromycotina</taxon>
        <taxon>Glomeromycetes</taxon>
        <taxon>Glomerales</taxon>
        <taxon>Glomeraceae</taxon>
        <taxon>Funneliformis</taxon>
    </lineage>
</organism>
<protein>
    <submittedName>
        <fullName evidence="1">8994_t:CDS:1</fullName>
    </submittedName>
</protein>
<comment type="caution">
    <text evidence="1">The sequence shown here is derived from an EMBL/GenBank/DDBJ whole genome shotgun (WGS) entry which is preliminary data.</text>
</comment>
<proteinExistence type="predicted"/>
<evidence type="ECO:0000313" key="2">
    <source>
        <dbReference type="Proteomes" id="UP001153678"/>
    </source>
</evidence>
<name>A0A9W4SDU4_9GLOM</name>
<keyword evidence="2" id="KW-1185">Reference proteome</keyword>
<dbReference type="Proteomes" id="UP001153678">
    <property type="component" value="Unassembled WGS sequence"/>
</dbReference>